<reference evidence="4" key="1">
    <citation type="journal article" date="2019" name="Sci. Rep.">
        <title>Draft genome of Tanacetum cinerariifolium, the natural source of mosquito coil.</title>
        <authorList>
            <person name="Yamashiro T."/>
            <person name="Shiraishi A."/>
            <person name="Satake H."/>
            <person name="Nakayama K."/>
        </authorList>
    </citation>
    <scope>NUCLEOTIDE SEQUENCE</scope>
</reference>
<proteinExistence type="predicted"/>
<comment type="caution">
    <text evidence="4">The sequence shown here is derived from an EMBL/GenBank/DDBJ whole genome shotgun (WGS) entry which is preliminary data.</text>
</comment>
<feature type="non-terminal residue" evidence="4">
    <location>
        <position position="1"/>
    </location>
</feature>
<feature type="domain" description="GAG-pre-integrase" evidence="3">
    <location>
        <begin position="14"/>
        <end position="47"/>
    </location>
</feature>
<dbReference type="EMBL" id="BKCJ010001006">
    <property type="protein sequence ID" value="GEU38051.1"/>
    <property type="molecule type" value="Genomic_DNA"/>
</dbReference>
<dbReference type="SUPFAM" id="SSF56672">
    <property type="entry name" value="DNA/RNA polymerases"/>
    <property type="match status" value="1"/>
</dbReference>
<dbReference type="InterPro" id="IPR025724">
    <property type="entry name" value="GAG-pre-integrase_dom"/>
</dbReference>
<evidence type="ECO:0000313" key="4">
    <source>
        <dbReference type="EMBL" id="GEU38051.1"/>
    </source>
</evidence>
<dbReference type="AlphaFoldDB" id="A0A6L2JLW7"/>
<feature type="compositionally biased region" description="Basic and acidic residues" evidence="1">
    <location>
        <begin position="773"/>
        <end position="789"/>
    </location>
</feature>
<feature type="region of interest" description="Disordered" evidence="1">
    <location>
        <begin position="714"/>
        <end position="735"/>
    </location>
</feature>
<feature type="compositionally biased region" description="Pro residues" evidence="1">
    <location>
        <begin position="718"/>
        <end position="731"/>
    </location>
</feature>
<organism evidence="4">
    <name type="scientific">Tanacetum cinerariifolium</name>
    <name type="common">Dalmatian daisy</name>
    <name type="synonym">Chrysanthemum cinerariifolium</name>
    <dbReference type="NCBI Taxonomy" id="118510"/>
    <lineage>
        <taxon>Eukaryota</taxon>
        <taxon>Viridiplantae</taxon>
        <taxon>Streptophyta</taxon>
        <taxon>Embryophyta</taxon>
        <taxon>Tracheophyta</taxon>
        <taxon>Spermatophyta</taxon>
        <taxon>Magnoliopsida</taxon>
        <taxon>eudicotyledons</taxon>
        <taxon>Gunneridae</taxon>
        <taxon>Pentapetalae</taxon>
        <taxon>asterids</taxon>
        <taxon>campanulids</taxon>
        <taxon>Asterales</taxon>
        <taxon>Asteraceae</taxon>
        <taxon>Asteroideae</taxon>
        <taxon>Anthemideae</taxon>
        <taxon>Anthemidinae</taxon>
        <taxon>Tanacetum</taxon>
    </lineage>
</organism>
<dbReference type="InterPro" id="IPR043502">
    <property type="entry name" value="DNA/RNA_pol_sf"/>
</dbReference>
<feature type="compositionally biased region" description="Basic and acidic residues" evidence="1">
    <location>
        <begin position="156"/>
        <end position="169"/>
    </location>
</feature>
<accession>A0A6L2JLW7</accession>
<evidence type="ECO:0000256" key="1">
    <source>
        <dbReference type="SAM" id="MobiDB-lite"/>
    </source>
</evidence>
<protein>
    <submittedName>
        <fullName evidence="4">Uncharacterized protein</fullName>
    </submittedName>
</protein>
<feature type="region of interest" description="Disordered" evidence="1">
    <location>
        <begin position="773"/>
        <end position="792"/>
    </location>
</feature>
<sequence>VDLKNIIPSGDLTCLFAKATLDESNLWHRRLGHINFKTMNKLVKGKFDGKADEGFLVGYSVSRSGPTWLFDIDTVTKTMNYQPVTAGNQPNFSVGIQEHFDADKEGDGNVQQYVLFPLWSSGSKDPQNTYDDTTFEVKEPESKVHVSPSSSVKTKKHDDKTKREAKGKSPVELSTRIRNLSEEFEDFSDNSINEVNAASTLVPAVGKSSYVDPSQYPDDPNMPTLEDITYSDDEEDVGAEADFSNLQTSIPVSPILTTKAHNDHPATQIIGDLSSATQIRRHTQEEGIDYEEVFAPVARIESIRLFLAYDSFMRFMVYQIDVKSALFYGTIKEEVYVYQPPGFEDPDYPNKVYKVVKALYGLHQAPIAWYETLANYLLENGFHRGQIDQTLFIKKQKGDILLVQKQDGIFISQDKYVAKILRKFGLTDKKSASTPIDTEKPLLKDPDGEDVDVHTYRSMIGSLMYLNSSRPDIIVIKYALTVNPTIYVSFIKQFWSSISIKKTNGVVRLQALIDRRKVIYTEDTVHQDLHLDDAESIDCLPNEEIFAELARMGYEKPSIKLTFYKPFFLAQWKFLIHKILQCMSTKRTALNEFSSSMASAVICLATGKKFNFSKYIFNSLVRNVDSSSKFYMYPRFLHLMISAQVGDISSHTTKYTSSALTQKVFANMRRVGKGFSGVDTPLFEGMLVPQQAADDVVDVVADDVVVDVFANADTKPTLPSPPHATTLPPPQQEKVKGGCIQTGGIIAELDANEDVILEEVAVEVEKDAEVEKDVEVTKKDDDAQGRQKESQTQVYHIDLEHTDKVLSMQDDEPELAELKEVIEVVTTAKLMTKVVTAATTTITIALNAARRRKEPKPLKKQAQIEQDEAYARELEDKLNKNINWDDVIEHVKRKEKQDNAVLRYQALKRKPQTEAQARKNMMVYLKNMAGFKIDFFKGMSYDDIRPIFEKHFNFIVGFLEKSEKELEEEESKALKRKSKALSKNNKPYYKIIRVDGTHQLFLSFLILLRNFEREDLEMLWQIVQERFASSKPKNFLNDFLLTTRKAMFEKPDVEAHIWKNQRGTYGLAKVKSWKLLESCGVHIIKLTTTQMILLVERRYLLTSFGVDAVEDFKEYMLRDYYWWLKTYCCWYKLKLLDNATDLRLRLLEESAAADDKMKK</sequence>
<evidence type="ECO:0000259" key="3">
    <source>
        <dbReference type="Pfam" id="PF13976"/>
    </source>
</evidence>
<feature type="domain" description="Reverse transcriptase Ty1/copia-type" evidence="2">
    <location>
        <begin position="275"/>
        <end position="402"/>
    </location>
</feature>
<feature type="compositionally biased region" description="Basic and acidic residues" evidence="1">
    <location>
        <begin position="135"/>
        <end position="144"/>
    </location>
</feature>
<evidence type="ECO:0000259" key="2">
    <source>
        <dbReference type="Pfam" id="PF07727"/>
    </source>
</evidence>
<dbReference type="Pfam" id="PF13976">
    <property type="entry name" value="gag_pre-integrs"/>
    <property type="match status" value="1"/>
</dbReference>
<gene>
    <name evidence="4" type="ORF">Tci_010029</name>
</gene>
<dbReference type="InterPro" id="IPR013103">
    <property type="entry name" value="RVT_2"/>
</dbReference>
<feature type="region of interest" description="Disordered" evidence="1">
    <location>
        <begin position="127"/>
        <end position="173"/>
    </location>
</feature>
<name>A0A6L2JLW7_TANCI</name>
<dbReference type="Pfam" id="PF07727">
    <property type="entry name" value="RVT_2"/>
    <property type="match status" value="1"/>
</dbReference>